<gene>
    <name evidence="2" type="ORF">DI603_07620</name>
</gene>
<feature type="domain" description="CHAT" evidence="1">
    <location>
        <begin position="784"/>
        <end position="1056"/>
    </location>
</feature>
<proteinExistence type="predicted"/>
<dbReference type="Proteomes" id="UP000249633">
    <property type="component" value="Unassembled WGS sequence"/>
</dbReference>
<dbReference type="PANTHER" id="PTHR10098">
    <property type="entry name" value="RAPSYN-RELATED"/>
    <property type="match status" value="1"/>
</dbReference>
<sequence length="1061" mass="112886">MLALLATSAGAAEPTPDIRMGTLCAPAMTLPAEQLDPAAALRERDELGAQAREVTLDFACRGWVAHALRADSPPGATLDWQALVAEVLVGAQRRSEALALGEQAYTQAQPLAEDGRLARRRAAIALTLAHLQVRDQAATQVWAQRAVDETRPDEPLDTEGALALSNRATADLMAGRFGPAAEQLEQLLTRLQPGLTSPALRYPAAVALNQLVYAYAVQGRWQQALATAERLVAHRRQHLAADRAGLALALGNQASALTNLQRYDEALALMRQALVEADGPGSSDVNASGALAQMRGNLSTLLLARGQPREALIHAEAAAASTQGGARLNALHQIASAQIALGDLGAALDTWRRAQQIVDLDPPQGEAWLRLRVLLGQAQALLTLGDLQAARAVLERAGTEAARAPANLAERGQRLVVLAQAQELAGQPAAALATLDEADRALAEQFPPEHVNRLDLLVRACGLGRGCAALPALLQASPTRPARLIAAASLALARDHLRQGDAAAAQTQAVAAVRAATDAASPLLQWQAYAVYAQSLQARRRPAEAIFFGKLALERLQFTRNRLAGVGPDADALYLTDKLGFYREVAGWLLDAGRVPEGLAVLQLLKRSEQDDFNEHRGPTLSAGLPLTAREQAWQTPLDAALRQHEARAQEIERLSRLQAARRITTEEASRLLALQAEQAAQAPMASAQLEQALALVHSPANERPRAARGGPPTTRPADARTLHVYLLSGPERLQAVLVGRQGQRVVQNGSSAAELTRQVAALLDAVRLQQDIHGPAQALQAQIAPLFEPTAREWKIRRLVVWLDGPLRYLPLGLLYDGRQFLVERYALSVATPVERRASTSPAAGREALQVRAWGVTQALAGLPALPGVGDELCGIVDGPVRGWETPACHGVLPGQADINSHFTEAAWREAGPAQPPGGVVHVGTHFVLRPGNVSQSWLLLGDGGRLPLERLRQWPLGSPRLLTLSACETAVPAGAGADGREVDGLSGTLLASGAGQVLASLWRVDDRRTAALMRRFYALAARPGSDLADALQTAQTEALRGGQPAHAWAAFVLSEPAPR</sequence>
<dbReference type="EMBL" id="QFOD01000005">
    <property type="protein sequence ID" value="PZP33937.1"/>
    <property type="molecule type" value="Genomic_DNA"/>
</dbReference>
<evidence type="ECO:0000313" key="2">
    <source>
        <dbReference type="EMBL" id="PZP33937.1"/>
    </source>
</evidence>
<accession>A0A2W5DXM0</accession>
<dbReference type="SUPFAM" id="SSF48452">
    <property type="entry name" value="TPR-like"/>
    <property type="match status" value="2"/>
</dbReference>
<comment type="caution">
    <text evidence="2">The sequence shown here is derived from an EMBL/GenBank/DDBJ whole genome shotgun (WGS) entry which is preliminary data.</text>
</comment>
<reference evidence="2 3" key="1">
    <citation type="submission" date="2017-08" db="EMBL/GenBank/DDBJ databases">
        <title>Infants hospitalized years apart are colonized by the same room-sourced microbial strains.</title>
        <authorList>
            <person name="Brooks B."/>
            <person name="Olm M.R."/>
            <person name="Firek B.A."/>
            <person name="Baker R."/>
            <person name="Thomas B.C."/>
            <person name="Morowitz M.J."/>
            <person name="Banfield J.F."/>
        </authorList>
    </citation>
    <scope>NUCLEOTIDE SEQUENCE [LARGE SCALE GENOMIC DNA]</scope>
    <source>
        <strain evidence="2">S2_012_000_R2_81</strain>
    </source>
</reference>
<protein>
    <recommendedName>
        <fullName evidence="1">CHAT domain-containing protein</fullName>
    </recommendedName>
</protein>
<dbReference type="InterPro" id="IPR011990">
    <property type="entry name" value="TPR-like_helical_dom_sf"/>
</dbReference>
<dbReference type="SMART" id="SM00028">
    <property type="entry name" value="TPR"/>
    <property type="match status" value="3"/>
</dbReference>
<name>A0A2W5DXM0_9BURK</name>
<organism evidence="2 3">
    <name type="scientific">Roseateles depolymerans</name>
    <dbReference type="NCBI Taxonomy" id="76731"/>
    <lineage>
        <taxon>Bacteria</taxon>
        <taxon>Pseudomonadati</taxon>
        <taxon>Pseudomonadota</taxon>
        <taxon>Betaproteobacteria</taxon>
        <taxon>Burkholderiales</taxon>
        <taxon>Sphaerotilaceae</taxon>
        <taxon>Roseateles</taxon>
    </lineage>
</organism>
<evidence type="ECO:0000313" key="3">
    <source>
        <dbReference type="Proteomes" id="UP000249633"/>
    </source>
</evidence>
<evidence type="ECO:0000259" key="1">
    <source>
        <dbReference type="Pfam" id="PF12770"/>
    </source>
</evidence>
<dbReference type="Pfam" id="PF12770">
    <property type="entry name" value="CHAT"/>
    <property type="match status" value="1"/>
</dbReference>
<dbReference type="Gene3D" id="1.25.40.10">
    <property type="entry name" value="Tetratricopeptide repeat domain"/>
    <property type="match status" value="1"/>
</dbReference>
<dbReference type="InterPro" id="IPR024983">
    <property type="entry name" value="CHAT_dom"/>
</dbReference>
<dbReference type="InterPro" id="IPR019734">
    <property type="entry name" value="TPR_rpt"/>
</dbReference>
<dbReference type="AlphaFoldDB" id="A0A2W5DXM0"/>